<dbReference type="EMBL" id="JAROAV010000028">
    <property type="protein sequence ID" value="MDF8264765.1"/>
    <property type="molecule type" value="Genomic_DNA"/>
</dbReference>
<sequence length="80" mass="7534">MESEPCMPGPHGPGRVVMPVLPPLGGGTVAVLSPVGVPVPPGLVVGDPVEDVAGLVPGDDAVGAGEVDPALAVAPGVVAA</sequence>
<dbReference type="Proteomes" id="UP001528912">
    <property type="component" value="Unassembled WGS sequence"/>
</dbReference>
<reference evidence="1 2" key="1">
    <citation type="submission" date="2023-03" db="EMBL/GenBank/DDBJ databases">
        <title>YIM 133296 draft genome.</title>
        <authorList>
            <person name="Xiong L."/>
        </authorList>
    </citation>
    <scope>NUCLEOTIDE SEQUENCE [LARGE SCALE GENOMIC DNA]</scope>
    <source>
        <strain evidence="1 2">YIM 133296</strain>
    </source>
</reference>
<evidence type="ECO:0000313" key="2">
    <source>
        <dbReference type="Proteomes" id="UP001528912"/>
    </source>
</evidence>
<evidence type="ECO:0000313" key="1">
    <source>
        <dbReference type="EMBL" id="MDF8264765.1"/>
    </source>
</evidence>
<dbReference type="RefSeq" id="WP_277192156.1">
    <property type="nucleotide sequence ID" value="NZ_JAROAV010000028.1"/>
</dbReference>
<proteinExistence type="predicted"/>
<comment type="caution">
    <text evidence="1">The sequence shown here is derived from an EMBL/GenBank/DDBJ whole genome shotgun (WGS) entry which is preliminary data.</text>
</comment>
<organism evidence="1 2">
    <name type="scientific">Luteipulveratus flavus</name>
    <dbReference type="NCBI Taxonomy" id="3031728"/>
    <lineage>
        <taxon>Bacteria</taxon>
        <taxon>Bacillati</taxon>
        <taxon>Actinomycetota</taxon>
        <taxon>Actinomycetes</taxon>
        <taxon>Micrococcales</taxon>
        <taxon>Dermacoccaceae</taxon>
        <taxon>Luteipulveratus</taxon>
    </lineage>
</organism>
<protein>
    <submittedName>
        <fullName evidence="1">Uncharacterized protein</fullName>
    </submittedName>
</protein>
<keyword evidence="2" id="KW-1185">Reference proteome</keyword>
<name>A0ABT6C7D2_9MICO</name>
<accession>A0ABT6C7D2</accession>
<gene>
    <name evidence="1" type="ORF">P4R38_10960</name>
</gene>